<dbReference type="GO" id="GO:0097216">
    <property type="term" value="F:guanosine tetraphosphate binding"/>
    <property type="evidence" value="ECO:0007669"/>
    <property type="project" value="UniProtKB-ARBA"/>
</dbReference>
<evidence type="ECO:0000313" key="10">
    <source>
        <dbReference type="Proteomes" id="UP000549457"/>
    </source>
</evidence>
<evidence type="ECO:0000256" key="6">
    <source>
        <dbReference type="ARBA" id="ARBA00024731"/>
    </source>
</evidence>
<dbReference type="Proteomes" id="UP000549457">
    <property type="component" value="Unassembled WGS sequence"/>
</dbReference>
<dbReference type="InterPro" id="IPR027417">
    <property type="entry name" value="P-loop_NTPase"/>
</dbReference>
<sequence>MARTFAVLGASNTGKSTLVDRMCALEGQPQPAAQPGELRVAGFTHLGDDWQAIDCPGSIELLHVSADALLAADIAVICVGPDPAAAILASPYLHLVEAAGTPAILFVNRIDEAQGRVRDIVAALQDYARHPIILRQIPIVEDGQVTGSVDLVSERAWHYREGEPSQLIEIPAAVSAREHEARGELLEHLSEFDDWLLEELIEDRVPPNDAVFALCARALGENRMLPALIGSAGHGNGIVRMMKALRHETPAPETLRTRLAEQTTTDEPLLAAVFASANRKHLGKTLLLRALAPLAAGQPLGGRAAGQLTPADPRDSRHLDTVPEGTIVTAVKSDHLAAGKIATATALVDAPAWHAPHPPMLQRLLLATNDRDTVKLSGALATVAEGDGGLNVTQDPETGNALAGLQGPLHMRLLRQRLKDVFSIDVEEQPTAAAYRETISKPQETAYRHKKQTGGAGQFADVKLTVAPAERGAGFVFAEVVKGGSVPKNYIPAVEQGARDALDTGPLGFPVVDVAVTLSDGMAHAVDSSEMAFRIAGRQGVREALKAAAPVLLQPVFRVAIHAPAAFTGSLGPLVSSHSGQVLGFDSDPDAKGWEIFQALVPGAALPPLANDIRAATQGVGWYDAAFDHYEELHGKAADRVVQERTREPA</sequence>
<dbReference type="Gene3D" id="3.30.230.10">
    <property type="match status" value="1"/>
</dbReference>
<dbReference type="InterPro" id="IPR000640">
    <property type="entry name" value="EFG_V-like"/>
</dbReference>
<keyword evidence="10" id="KW-1185">Reference proteome</keyword>
<gene>
    <name evidence="9" type="ORF">HNP73_003408</name>
</gene>
<evidence type="ECO:0000259" key="7">
    <source>
        <dbReference type="SMART" id="SM00838"/>
    </source>
</evidence>
<dbReference type="GO" id="GO:0003746">
    <property type="term" value="F:translation elongation factor activity"/>
    <property type="evidence" value="ECO:0007669"/>
    <property type="project" value="UniProtKB-KW"/>
</dbReference>
<dbReference type="InterPro" id="IPR035649">
    <property type="entry name" value="EFG_V"/>
</dbReference>
<dbReference type="CDD" id="cd01434">
    <property type="entry name" value="EFG_mtEFG1_IV"/>
    <property type="match status" value="1"/>
</dbReference>
<dbReference type="SMART" id="SM00889">
    <property type="entry name" value="EFG_IV"/>
    <property type="match status" value="1"/>
</dbReference>
<keyword evidence="3 9" id="KW-0251">Elongation factor</keyword>
<protein>
    <recommendedName>
        <fullName evidence="1">Elongation factor G</fullName>
    </recommendedName>
</protein>
<evidence type="ECO:0000259" key="8">
    <source>
        <dbReference type="SMART" id="SM00889"/>
    </source>
</evidence>
<dbReference type="AlphaFoldDB" id="A0A840SWD4"/>
<dbReference type="GO" id="GO:0005525">
    <property type="term" value="F:GTP binding"/>
    <property type="evidence" value="ECO:0007669"/>
    <property type="project" value="UniProtKB-KW"/>
</dbReference>
<dbReference type="NCBIfam" id="NF009379">
    <property type="entry name" value="PRK12740.1-3"/>
    <property type="match status" value="1"/>
</dbReference>
<dbReference type="InterPro" id="IPR000795">
    <property type="entry name" value="T_Tr_GTP-bd_dom"/>
</dbReference>
<dbReference type="SUPFAM" id="SSF54211">
    <property type="entry name" value="Ribosomal protein S5 domain 2-like"/>
    <property type="match status" value="1"/>
</dbReference>
<dbReference type="Pfam" id="PF14492">
    <property type="entry name" value="EFG_III"/>
    <property type="match status" value="1"/>
</dbReference>
<comment type="caution">
    <text evidence="9">The sequence shown here is derived from an EMBL/GenBank/DDBJ whole genome shotgun (WGS) entry which is preliminary data.</text>
</comment>
<dbReference type="Pfam" id="PF03764">
    <property type="entry name" value="EFG_IV"/>
    <property type="match status" value="1"/>
</dbReference>
<dbReference type="PANTHER" id="PTHR43261">
    <property type="entry name" value="TRANSLATION ELONGATION FACTOR G-RELATED"/>
    <property type="match status" value="1"/>
</dbReference>
<dbReference type="Gene3D" id="3.30.70.240">
    <property type="match status" value="1"/>
</dbReference>
<keyword evidence="4" id="KW-0648">Protein biosynthesis</keyword>
<evidence type="ECO:0000256" key="3">
    <source>
        <dbReference type="ARBA" id="ARBA00022768"/>
    </source>
</evidence>
<dbReference type="Gene3D" id="3.40.50.300">
    <property type="entry name" value="P-loop containing nucleotide triphosphate hydrolases"/>
    <property type="match status" value="1"/>
</dbReference>
<evidence type="ECO:0000256" key="4">
    <source>
        <dbReference type="ARBA" id="ARBA00022917"/>
    </source>
</evidence>
<evidence type="ECO:0000256" key="2">
    <source>
        <dbReference type="ARBA" id="ARBA00022741"/>
    </source>
</evidence>
<dbReference type="SUPFAM" id="SSF52540">
    <property type="entry name" value="P-loop containing nucleoside triphosphate hydrolases"/>
    <property type="match status" value="1"/>
</dbReference>
<evidence type="ECO:0000256" key="5">
    <source>
        <dbReference type="ARBA" id="ARBA00023134"/>
    </source>
</evidence>
<dbReference type="Pfam" id="PF00679">
    <property type="entry name" value="EFG_C"/>
    <property type="match status" value="1"/>
</dbReference>
<evidence type="ECO:0000256" key="1">
    <source>
        <dbReference type="ARBA" id="ARBA00017872"/>
    </source>
</evidence>
<accession>A0A840SWD4</accession>
<dbReference type="RefSeq" id="WP_184152262.1">
    <property type="nucleotide sequence ID" value="NZ_JACHFM010000003.1"/>
</dbReference>
<dbReference type="Gene3D" id="3.30.70.870">
    <property type="entry name" value="Elongation Factor G (Translational Gtpase), domain 3"/>
    <property type="match status" value="1"/>
</dbReference>
<dbReference type="InterPro" id="IPR041095">
    <property type="entry name" value="EFG_II"/>
</dbReference>
<dbReference type="InterPro" id="IPR014721">
    <property type="entry name" value="Ribsml_uS5_D2-typ_fold_subgr"/>
</dbReference>
<feature type="domain" description="Elongation factor EFG" evidence="7">
    <location>
        <begin position="551"/>
        <end position="641"/>
    </location>
</feature>
<dbReference type="GO" id="GO:0003924">
    <property type="term" value="F:GTPase activity"/>
    <property type="evidence" value="ECO:0007669"/>
    <property type="project" value="InterPro"/>
</dbReference>
<dbReference type="PANTHER" id="PTHR43261:SF7">
    <property type="entry name" value="ELONGATION FACTOR G-LIKE PROTEIN"/>
    <property type="match status" value="1"/>
</dbReference>
<dbReference type="InterPro" id="IPR035647">
    <property type="entry name" value="EFG_III/V"/>
</dbReference>
<dbReference type="GO" id="GO:0032790">
    <property type="term" value="P:ribosome disassembly"/>
    <property type="evidence" value="ECO:0007669"/>
    <property type="project" value="TreeGrafter"/>
</dbReference>
<comment type="function">
    <text evidence="6">Catalyzes the GTP-dependent ribosomal translocation step during translation elongation. During this step, the ribosome changes from the pre-translocational (PRE) to the post-translocational (POST) state as the newly formed A-site-bound peptidyl-tRNA and P-site-bound deacylated tRNA move to the P and E sites, respectively. Catalyzes the coordinated movement of the two tRNA molecules, the mRNA and conformational changes in the ribosome.</text>
</comment>
<dbReference type="CDD" id="cd03713">
    <property type="entry name" value="EFG_mtEFG_C"/>
    <property type="match status" value="1"/>
</dbReference>
<keyword evidence="2" id="KW-0547">Nucleotide-binding</keyword>
<dbReference type="EMBL" id="JACHFM010000003">
    <property type="protein sequence ID" value="MBB5223461.1"/>
    <property type="molecule type" value="Genomic_DNA"/>
</dbReference>
<organism evidence="9 10">
    <name type="scientific">Amaricoccus macauensis</name>
    <dbReference type="NCBI Taxonomy" id="57001"/>
    <lineage>
        <taxon>Bacteria</taxon>
        <taxon>Pseudomonadati</taxon>
        <taxon>Pseudomonadota</taxon>
        <taxon>Alphaproteobacteria</taxon>
        <taxon>Rhodobacterales</taxon>
        <taxon>Paracoccaceae</taxon>
        <taxon>Amaricoccus</taxon>
    </lineage>
</organism>
<keyword evidence="5" id="KW-0342">GTP-binding</keyword>
<dbReference type="InterPro" id="IPR005517">
    <property type="entry name" value="Transl_elong_EFG/EF2_IV"/>
</dbReference>
<proteinExistence type="predicted"/>
<name>A0A840SWD4_9RHOB</name>
<dbReference type="SUPFAM" id="SSF54980">
    <property type="entry name" value="EF-G C-terminal domain-like"/>
    <property type="match status" value="2"/>
</dbReference>
<dbReference type="Pfam" id="PF00009">
    <property type="entry name" value="GTP_EFTU"/>
    <property type="match status" value="1"/>
</dbReference>
<evidence type="ECO:0000313" key="9">
    <source>
        <dbReference type="EMBL" id="MBB5223461.1"/>
    </source>
</evidence>
<dbReference type="InterPro" id="IPR047872">
    <property type="entry name" value="EFG_IV"/>
</dbReference>
<reference evidence="9 10" key="1">
    <citation type="submission" date="2020-08" db="EMBL/GenBank/DDBJ databases">
        <title>Genomic Encyclopedia of Type Strains, Phase IV (KMG-IV): sequencing the most valuable type-strain genomes for metagenomic binning, comparative biology and taxonomic classification.</title>
        <authorList>
            <person name="Goeker M."/>
        </authorList>
    </citation>
    <scope>NUCLEOTIDE SEQUENCE [LARGE SCALE GENOMIC DNA]</scope>
    <source>
        <strain evidence="9 10">DSM 101730</strain>
    </source>
</reference>
<dbReference type="SMART" id="SM00838">
    <property type="entry name" value="EFG_C"/>
    <property type="match status" value="1"/>
</dbReference>
<dbReference type="InterPro" id="IPR020568">
    <property type="entry name" value="Ribosomal_Su5_D2-typ_SF"/>
</dbReference>
<feature type="domain" description="Translation elongation factor EFG/EF2" evidence="8">
    <location>
        <begin position="432"/>
        <end position="549"/>
    </location>
</feature>